<protein>
    <submittedName>
        <fullName evidence="1">FIG004780 protein</fullName>
    </submittedName>
</protein>
<accession>A0A5B8RPG1</accession>
<dbReference type="EMBL" id="MN106412">
    <property type="protein sequence ID" value="QEA08800.1"/>
    <property type="molecule type" value="Genomic_DNA"/>
</dbReference>
<name>A0A5B8RPG1_HAEIF</name>
<organism evidence="1">
    <name type="scientific">Haemophilus influenzae</name>
    <dbReference type="NCBI Taxonomy" id="727"/>
    <lineage>
        <taxon>Bacteria</taxon>
        <taxon>Pseudomonadati</taxon>
        <taxon>Pseudomonadota</taxon>
        <taxon>Gammaproteobacteria</taxon>
        <taxon>Pasteurellales</taxon>
        <taxon>Pasteurellaceae</taxon>
        <taxon>Haemophilus</taxon>
    </lineage>
</organism>
<dbReference type="RefSeq" id="WP_112080938.1">
    <property type="nucleotide sequence ID" value="NZ_UEWF01000005.1"/>
</dbReference>
<proteinExistence type="predicted"/>
<sequence length="183" mass="20996">MSMFSNLNQVVLNEILVNLQEGNINVCRNYGFSKQELQEIEKLSIEEVYELANTKAPFAKVEINHDAFWRLVARVRMSSQERRLIDRALMLGASIQMLNSYFGLTTSKVSARRSLLGKQEPMGRKPAATEEEEKLIWDLWQEHKGDVQTIESTEGLELLILIAEETGINLTEIWKLVSRWNAA</sequence>
<dbReference type="AlphaFoldDB" id="A0A5B8RPG1"/>
<reference evidence="1" key="1">
    <citation type="journal article" date="2020" name="MSphere">
        <title>Role of Horizontal Gene Transfer in the Development of Multidrug Resistance in Haemophilus influenzae.</title>
        <authorList>
            <person name="Hegstad K."/>
            <person name="Mylvaganam H."/>
            <person name="Janice J."/>
            <person name="Josefsen E."/>
            <person name="Sivertsen A."/>
            <person name="Skaare D."/>
        </authorList>
    </citation>
    <scope>NUCLEOTIDE SEQUENCE</scope>
    <source>
        <strain evidence="1">0</strain>
    </source>
</reference>
<evidence type="ECO:0000313" key="1">
    <source>
        <dbReference type="EMBL" id="QEA08800.1"/>
    </source>
</evidence>
<dbReference type="Pfam" id="PF11198">
    <property type="entry name" value="DUF2857"/>
    <property type="match status" value="1"/>
</dbReference>
<dbReference type="InterPro" id="IPR021364">
    <property type="entry name" value="DUF2857"/>
</dbReference>